<dbReference type="SUPFAM" id="SSF53901">
    <property type="entry name" value="Thiolase-like"/>
    <property type="match status" value="2"/>
</dbReference>
<accession>A0A2U2MXY1</accession>
<dbReference type="Pfam" id="PF00108">
    <property type="entry name" value="Thiolase_N"/>
    <property type="match status" value="1"/>
</dbReference>
<feature type="domain" description="Thiolase N-terminal" evidence="6">
    <location>
        <begin position="9"/>
        <end position="253"/>
    </location>
</feature>
<dbReference type="PIRSF" id="PIRSF000429">
    <property type="entry name" value="Ac-CoA_Ac_transf"/>
    <property type="match status" value="1"/>
</dbReference>
<evidence type="ECO:0000256" key="5">
    <source>
        <dbReference type="RuleBase" id="RU003557"/>
    </source>
</evidence>
<evidence type="ECO:0000256" key="2">
    <source>
        <dbReference type="ARBA" id="ARBA00022679"/>
    </source>
</evidence>
<evidence type="ECO:0000313" key="8">
    <source>
        <dbReference type="EMBL" id="PWG61534.1"/>
    </source>
</evidence>
<dbReference type="InterPro" id="IPR020617">
    <property type="entry name" value="Thiolase_C"/>
</dbReference>
<keyword evidence="3 5" id="KW-0012">Acyltransferase</keyword>
<dbReference type="NCBIfam" id="TIGR01930">
    <property type="entry name" value="AcCoA-C-Actrans"/>
    <property type="match status" value="1"/>
</dbReference>
<dbReference type="OrthoDB" id="1402717at2"/>
<feature type="active site" description="Proton acceptor" evidence="4">
    <location>
        <position position="376"/>
    </location>
</feature>
<evidence type="ECO:0000259" key="7">
    <source>
        <dbReference type="Pfam" id="PF02803"/>
    </source>
</evidence>
<name>A0A2U2MXY1_9GAMM</name>
<dbReference type="Gene3D" id="3.40.47.10">
    <property type="match status" value="1"/>
</dbReference>
<dbReference type="Pfam" id="PF02803">
    <property type="entry name" value="Thiolase_C"/>
    <property type="match status" value="1"/>
</dbReference>
<keyword evidence="9" id="KW-1185">Reference proteome</keyword>
<organism evidence="8 9">
    <name type="scientific">Sediminicurvatus halobius</name>
    <dbReference type="NCBI Taxonomy" id="2182432"/>
    <lineage>
        <taxon>Bacteria</taxon>
        <taxon>Pseudomonadati</taxon>
        <taxon>Pseudomonadota</taxon>
        <taxon>Gammaproteobacteria</taxon>
        <taxon>Chromatiales</taxon>
        <taxon>Ectothiorhodospiraceae</taxon>
        <taxon>Sediminicurvatus</taxon>
    </lineage>
</organism>
<gene>
    <name evidence="8" type="ORF">DEM34_16020</name>
</gene>
<dbReference type="PANTHER" id="PTHR18919">
    <property type="entry name" value="ACETYL-COA C-ACYLTRANSFERASE"/>
    <property type="match status" value="1"/>
</dbReference>
<dbReference type="InterPro" id="IPR020616">
    <property type="entry name" value="Thiolase_N"/>
</dbReference>
<evidence type="ECO:0000256" key="4">
    <source>
        <dbReference type="PIRSR" id="PIRSR000429-1"/>
    </source>
</evidence>
<evidence type="ECO:0000313" key="9">
    <source>
        <dbReference type="Proteomes" id="UP000245474"/>
    </source>
</evidence>
<dbReference type="RefSeq" id="WP_109679846.1">
    <property type="nucleotide sequence ID" value="NZ_CP086615.1"/>
</dbReference>
<protein>
    <submittedName>
        <fullName evidence="8">Acetyl-CoA C-acyltransferase</fullName>
    </submittedName>
</protein>
<evidence type="ECO:0000256" key="3">
    <source>
        <dbReference type="ARBA" id="ARBA00023315"/>
    </source>
</evidence>
<feature type="active site" description="Proton acceptor" evidence="4">
    <location>
        <position position="346"/>
    </location>
</feature>
<dbReference type="InterPro" id="IPR020613">
    <property type="entry name" value="Thiolase_CS"/>
</dbReference>
<dbReference type="PANTHER" id="PTHR18919:SF107">
    <property type="entry name" value="ACETYL-COA ACETYLTRANSFERASE, CYTOSOLIC"/>
    <property type="match status" value="1"/>
</dbReference>
<reference evidence="8 9" key="1">
    <citation type="submission" date="2018-05" db="EMBL/GenBank/DDBJ databases">
        <title>Spiribacter halobius sp. nov., a moderately halophilic bacterium isolated from marine solar saltern.</title>
        <authorList>
            <person name="Zheng W.-S."/>
            <person name="Lu D.-C."/>
            <person name="Du Z.-J."/>
        </authorList>
    </citation>
    <scope>NUCLEOTIDE SEQUENCE [LARGE SCALE GENOMIC DNA]</scope>
    <source>
        <strain evidence="8 9">E85</strain>
    </source>
</reference>
<dbReference type="EMBL" id="QFFI01000032">
    <property type="protein sequence ID" value="PWG61534.1"/>
    <property type="molecule type" value="Genomic_DNA"/>
</dbReference>
<comment type="caution">
    <text evidence="8">The sequence shown here is derived from an EMBL/GenBank/DDBJ whole genome shotgun (WGS) entry which is preliminary data.</text>
</comment>
<feature type="domain" description="Thiolase C-terminal" evidence="7">
    <location>
        <begin position="268"/>
        <end position="389"/>
    </location>
</feature>
<dbReference type="CDD" id="cd00751">
    <property type="entry name" value="thiolase"/>
    <property type="match status" value="1"/>
</dbReference>
<dbReference type="PROSITE" id="PS00099">
    <property type="entry name" value="THIOLASE_3"/>
    <property type="match status" value="1"/>
</dbReference>
<dbReference type="InterPro" id="IPR020610">
    <property type="entry name" value="Thiolase_AS"/>
</dbReference>
<sequence length="392" mass="40453">MSGATTPVLLDGLRTPFGKYRGALQDHGSRALISHALRALIRRNPELARPDGVILGQVVQAAQGQNPARLAAADAGVDWQVPATTVNSVCIAGLSAVSDAVRRIRLEEGGAYLVGGGDSMSRAPHAAVIRPGLRKPGPVELTDTMVMDGLWCSLGDEGMGELSERANTELGVTRERQDQVAARSHELAAEATDAGRLSAEITPIEVAGGSLAADEGIRRDSTAEGLARLRPAFAAEGTITAGNASQMSDGASVGAVTSMATAERLGRRPLARILACAETAGPDNTLHLKPANATRAALERAGLRTTDIDLFEINEAFAGVVIASADALDIPIDIVNVNGGAIALGHPLGGTGFRLLLTLAHALHQREGRYGVATLCGGGGQGFAIVIERVNS</sequence>
<comment type="similarity">
    <text evidence="1 5">Belongs to the thiolase-like superfamily. Thiolase family.</text>
</comment>
<proteinExistence type="inferred from homology"/>
<dbReference type="PROSITE" id="PS00737">
    <property type="entry name" value="THIOLASE_2"/>
    <property type="match status" value="1"/>
</dbReference>
<dbReference type="Proteomes" id="UP000245474">
    <property type="component" value="Unassembled WGS sequence"/>
</dbReference>
<dbReference type="InterPro" id="IPR002155">
    <property type="entry name" value="Thiolase"/>
</dbReference>
<dbReference type="AlphaFoldDB" id="A0A2U2MXY1"/>
<evidence type="ECO:0000259" key="6">
    <source>
        <dbReference type="Pfam" id="PF00108"/>
    </source>
</evidence>
<evidence type="ECO:0000256" key="1">
    <source>
        <dbReference type="ARBA" id="ARBA00010982"/>
    </source>
</evidence>
<dbReference type="InterPro" id="IPR016039">
    <property type="entry name" value="Thiolase-like"/>
</dbReference>
<feature type="active site" description="Acyl-thioester intermediate" evidence="4">
    <location>
        <position position="90"/>
    </location>
</feature>
<keyword evidence="2 5" id="KW-0808">Transferase</keyword>
<dbReference type="GO" id="GO:0003988">
    <property type="term" value="F:acetyl-CoA C-acyltransferase activity"/>
    <property type="evidence" value="ECO:0007669"/>
    <property type="project" value="UniProtKB-ARBA"/>
</dbReference>